<keyword evidence="9" id="KW-1185">Reference proteome</keyword>
<dbReference type="InterPro" id="IPR036097">
    <property type="entry name" value="HisK_dim/P_sf"/>
</dbReference>
<feature type="transmembrane region" description="Helical" evidence="6">
    <location>
        <begin position="167"/>
        <end position="184"/>
    </location>
</feature>
<keyword evidence="6" id="KW-0812">Transmembrane</keyword>
<feature type="transmembrane region" description="Helical" evidence="6">
    <location>
        <begin position="115"/>
        <end position="131"/>
    </location>
</feature>
<evidence type="ECO:0000313" key="8">
    <source>
        <dbReference type="EMBL" id="KTT16786.1"/>
    </source>
</evidence>
<evidence type="ECO:0000256" key="3">
    <source>
        <dbReference type="ARBA" id="ARBA00022553"/>
    </source>
</evidence>
<gene>
    <name evidence="8" type="ORF">NS331_18055</name>
</gene>
<evidence type="ECO:0000256" key="4">
    <source>
        <dbReference type="ARBA" id="ARBA00022679"/>
    </source>
</evidence>
<keyword evidence="4" id="KW-0808">Transferase</keyword>
<dbReference type="GO" id="GO:0000155">
    <property type="term" value="F:phosphorelay sensor kinase activity"/>
    <property type="evidence" value="ECO:0007669"/>
    <property type="project" value="InterPro"/>
</dbReference>
<evidence type="ECO:0000256" key="5">
    <source>
        <dbReference type="ARBA" id="ARBA00022777"/>
    </source>
</evidence>
<evidence type="ECO:0000256" key="6">
    <source>
        <dbReference type="SAM" id="Phobius"/>
    </source>
</evidence>
<keyword evidence="3" id="KW-0597">Phosphoprotein</keyword>
<dbReference type="GO" id="GO:0005886">
    <property type="term" value="C:plasma membrane"/>
    <property type="evidence" value="ECO:0007669"/>
    <property type="project" value="TreeGrafter"/>
</dbReference>
<dbReference type="FunFam" id="3.30.565.10:FF:000049">
    <property type="entry name" value="Two-component sensor histidine kinase"/>
    <property type="match status" value="1"/>
</dbReference>
<proteinExistence type="predicted"/>
<dbReference type="CDD" id="cd00082">
    <property type="entry name" value="HisKA"/>
    <property type="match status" value="1"/>
</dbReference>
<name>A0A147GPV3_9BURK</name>
<dbReference type="PANTHER" id="PTHR43047">
    <property type="entry name" value="TWO-COMPONENT HISTIDINE PROTEIN KINASE"/>
    <property type="match status" value="1"/>
</dbReference>
<comment type="catalytic activity">
    <reaction evidence="1">
        <text>ATP + protein L-histidine = ADP + protein N-phospho-L-histidine.</text>
        <dbReference type="EC" id="2.7.13.3"/>
    </reaction>
</comment>
<dbReference type="PROSITE" id="PS50109">
    <property type="entry name" value="HIS_KIN"/>
    <property type="match status" value="1"/>
</dbReference>
<dbReference type="Gene3D" id="1.10.287.130">
    <property type="match status" value="1"/>
</dbReference>
<feature type="domain" description="Histidine kinase" evidence="7">
    <location>
        <begin position="256"/>
        <end position="467"/>
    </location>
</feature>
<dbReference type="InterPro" id="IPR003661">
    <property type="entry name" value="HisK_dim/P_dom"/>
</dbReference>
<dbReference type="PRINTS" id="PR00344">
    <property type="entry name" value="BCTRLSENSOR"/>
</dbReference>
<comment type="caution">
    <text evidence="8">The sequence shown here is derived from an EMBL/GenBank/DDBJ whole genome shotgun (WGS) entry which is preliminary data.</text>
</comment>
<evidence type="ECO:0000259" key="7">
    <source>
        <dbReference type="PROSITE" id="PS50109"/>
    </source>
</evidence>
<protein>
    <recommendedName>
        <fullName evidence="2">histidine kinase</fullName>
        <ecNumber evidence="2">2.7.13.3</ecNumber>
    </recommendedName>
</protein>
<dbReference type="SUPFAM" id="SSF47384">
    <property type="entry name" value="Homodimeric domain of signal transducing histidine kinase"/>
    <property type="match status" value="1"/>
</dbReference>
<dbReference type="InterPro" id="IPR005467">
    <property type="entry name" value="His_kinase_dom"/>
</dbReference>
<dbReference type="OrthoDB" id="6114847at2"/>
<dbReference type="Proteomes" id="UP000072741">
    <property type="component" value="Unassembled WGS sequence"/>
</dbReference>
<evidence type="ECO:0000256" key="1">
    <source>
        <dbReference type="ARBA" id="ARBA00000085"/>
    </source>
</evidence>
<feature type="transmembrane region" description="Helical" evidence="6">
    <location>
        <begin position="190"/>
        <end position="209"/>
    </location>
</feature>
<dbReference type="InterPro" id="IPR003594">
    <property type="entry name" value="HATPase_dom"/>
</dbReference>
<feature type="transmembrane region" description="Helical" evidence="6">
    <location>
        <begin position="137"/>
        <end position="160"/>
    </location>
</feature>
<dbReference type="SMART" id="SM00388">
    <property type="entry name" value="HisKA"/>
    <property type="match status" value="1"/>
</dbReference>
<dbReference type="PATRIC" id="fig|433924.3.peg.587"/>
<dbReference type="AlphaFoldDB" id="A0A147GPV3"/>
<keyword evidence="6" id="KW-1133">Transmembrane helix</keyword>
<dbReference type="Pfam" id="PF02518">
    <property type="entry name" value="HATPase_c"/>
    <property type="match status" value="1"/>
</dbReference>
<dbReference type="InterPro" id="IPR036890">
    <property type="entry name" value="HATPase_C_sf"/>
</dbReference>
<dbReference type="InterPro" id="IPR004358">
    <property type="entry name" value="Sig_transdc_His_kin-like_C"/>
</dbReference>
<dbReference type="EMBL" id="LDSL01000121">
    <property type="protein sequence ID" value="KTT16786.1"/>
    <property type="molecule type" value="Genomic_DNA"/>
</dbReference>
<dbReference type="SUPFAM" id="SSF55874">
    <property type="entry name" value="ATPase domain of HSP90 chaperone/DNA topoisomerase II/histidine kinase"/>
    <property type="match status" value="1"/>
</dbReference>
<accession>A0A147GPV3</accession>
<feature type="transmembrane region" description="Helical" evidence="6">
    <location>
        <begin position="47"/>
        <end position="64"/>
    </location>
</feature>
<evidence type="ECO:0000313" key="9">
    <source>
        <dbReference type="Proteomes" id="UP000072741"/>
    </source>
</evidence>
<feature type="transmembrane region" description="Helical" evidence="6">
    <location>
        <begin position="70"/>
        <end position="89"/>
    </location>
</feature>
<dbReference type="Gene3D" id="3.30.565.10">
    <property type="entry name" value="Histidine kinase-like ATPase, C-terminal domain"/>
    <property type="match status" value="1"/>
</dbReference>
<reference evidence="8 9" key="1">
    <citation type="journal article" date="2016" name="Front. Microbiol.">
        <title>Genomic Resource of Rice Seed Associated Bacteria.</title>
        <authorList>
            <person name="Midha S."/>
            <person name="Bansal K."/>
            <person name="Sharma S."/>
            <person name="Kumar N."/>
            <person name="Patil P.P."/>
            <person name="Chaudhry V."/>
            <person name="Patil P.B."/>
        </authorList>
    </citation>
    <scope>NUCLEOTIDE SEQUENCE [LARGE SCALE GENOMIC DNA]</scope>
    <source>
        <strain evidence="8 9">NS331</strain>
    </source>
</reference>
<keyword evidence="5 8" id="KW-0418">Kinase</keyword>
<dbReference type="SMART" id="SM00387">
    <property type="entry name" value="HATPase_c"/>
    <property type="match status" value="1"/>
</dbReference>
<dbReference type="Pfam" id="PF00512">
    <property type="entry name" value="HisKA"/>
    <property type="match status" value="1"/>
</dbReference>
<evidence type="ECO:0000256" key="2">
    <source>
        <dbReference type="ARBA" id="ARBA00012438"/>
    </source>
</evidence>
<keyword evidence="6" id="KW-0472">Membrane</keyword>
<dbReference type="PANTHER" id="PTHR43047:SF9">
    <property type="entry name" value="HISTIDINE KINASE"/>
    <property type="match status" value="1"/>
</dbReference>
<dbReference type="GO" id="GO:0009927">
    <property type="term" value="F:histidine phosphotransfer kinase activity"/>
    <property type="evidence" value="ECO:0007669"/>
    <property type="project" value="TreeGrafter"/>
</dbReference>
<organism evidence="8 9">
    <name type="scientific">Pseudacidovorax intermedius</name>
    <dbReference type="NCBI Taxonomy" id="433924"/>
    <lineage>
        <taxon>Bacteria</taxon>
        <taxon>Pseudomonadati</taxon>
        <taxon>Pseudomonadota</taxon>
        <taxon>Betaproteobacteria</taxon>
        <taxon>Burkholderiales</taxon>
        <taxon>Comamonadaceae</taxon>
        <taxon>Pseudacidovorax</taxon>
    </lineage>
</organism>
<sequence>MDAPVTSFGGWRNSSFVGMTPTAVSGDEADRWVRGELVRSLMRAARGNYVLSAVLTPIVVGLSWNDVPLWLAALWVFLMVCVSIVRVRFEVVYRQRYDGHDADAQERFIHRYRHLWTASGVVWGLSALLFFERSPLVHQFICWFIVAGAATFPVVSIALHPPVLKRYMTALFGTMLACMVLRIAQTGAEGLQFGLPFLLLPVLHWWLLLHAGRRLHETARNGFELLFHNKILIASLTQQRQAAVSAVAMKNRFLASAAHDMRQPVLALSLYADWLRNEPELVHEIAPKISGATQAVNLLFDSLFDLARIDSGQVRLHIERVDVVQLLRDLELQYRPVAEAKGLRFKVHMVPGTVLTDPVRVRRMLGNLLSNAIKYTHQGGVLLAARQTRDGLRVEVWDSGIGIPREHLRDVFLEFYKVADHDAGTSDGFGLGLAIVARLSHALGHPVSVRSRVGRGSVFRVLLTDADEVQAQARMSDAVG</sequence>
<dbReference type="EC" id="2.7.13.3" evidence="2"/>